<reference evidence="2 3" key="1">
    <citation type="submission" date="2019-11" db="EMBL/GenBank/DDBJ databases">
        <title>Spirosoma endbachense sp. nov., isolated from a natural salt meadow.</title>
        <authorList>
            <person name="Rojas J."/>
            <person name="Ambika Manirajan B."/>
            <person name="Ratering S."/>
            <person name="Suarez C."/>
            <person name="Geissler-Plaum R."/>
            <person name="Schnell S."/>
        </authorList>
    </citation>
    <scope>NUCLEOTIDE SEQUENCE [LARGE SCALE GENOMIC DNA]</scope>
    <source>
        <strain evidence="2 3">I-24</strain>
    </source>
</reference>
<evidence type="ECO:0000313" key="3">
    <source>
        <dbReference type="Proteomes" id="UP000464577"/>
    </source>
</evidence>
<feature type="transmembrane region" description="Helical" evidence="1">
    <location>
        <begin position="67"/>
        <end position="91"/>
    </location>
</feature>
<feature type="transmembrane region" description="Helical" evidence="1">
    <location>
        <begin position="111"/>
        <end position="132"/>
    </location>
</feature>
<feature type="transmembrane region" description="Helical" evidence="1">
    <location>
        <begin position="152"/>
        <end position="170"/>
    </location>
</feature>
<dbReference type="InterPro" id="IPR021354">
    <property type="entry name" value="DUF2975"/>
</dbReference>
<proteinExistence type="predicted"/>
<feature type="transmembrane region" description="Helical" evidence="1">
    <location>
        <begin position="20"/>
        <end position="42"/>
    </location>
</feature>
<evidence type="ECO:0000313" key="2">
    <source>
        <dbReference type="EMBL" id="QHW01001.1"/>
    </source>
</evidence>
<dbReference type="RefSeq" id="WP_162391395.1">
    <property type="nucleotide sequence ID" value="NZ_CP045997.1"/>
</dbReference>
<name>A0A6P1WAT8_9BACT</name>
<accession>A0A6P1WAT8</accession>
<keyword evidence="1" id="KW-0812">Transmembrane</keyword>
<evidence type="ECO:0000256" key="1">
    <source>
        <dbReference type="SAM" id="Phobius"/>
    </source>
</evidence>
<dbReference type="Pfam" id="PF11188">
    <property type="entry name" value="DUF2975"/>
    <property type="match status" value="1"/>
</dbReference>
<keyword evidence="3" id="KW-1185">Reference proteome</keyword>
<dbReference type="KEGG" id="senf:GJR95_40875"/>
<gene>
    <name evidence="2" type="ORF">GJR95_40875</name>
</gene>
<dbReference type="Proteomes" id="UP000464577">
    <property type="component" value="Chromosome"/>
</dbReference>
<keyword evidence="1" id="KW-1133">Transmembrane helix</keyword>
<sequence length="180" mass="20415">MNTKIKTKTRTEDMLTIMYVLAWVTFIGLLIHAGAILFSYGVSCVNPEGAKNLYKGMSLITLRQFSLWHYTLSVFLMVTLLSMKAFVFYLVIKVLSKVNLANPFKLELARLLENSSYILLGIWFVAILSNVHTDWLLKKTGVIQGERATEEFIIMAGLVFIISQVFKRGVEIQAENDLTV</sequence>
<dbReference type="EMBL" id="CP045997">
    <property type="protein sequence ID" value="QHW01001.1"/>
    <property type="molecule type" value="Genomic_DNA"/>
</dbReference>
<dbReference type="AlphaFoldDB" id="A0A6P1WAT8"/>
<protein>
    <submittedName>
        <fullName evidence="2">DUF2975 domain-containing protein</fullName>
    </submittedName>
</protein>
<keyword evidence="1" id="KW-0472">Membrane</keyword>
<organism evidence="2 3">
    <name type="scientific">Spirosoma endbachense</name>
    <dbReference type="NCBI Taxonomy" id="2666025"/>
    <lineage>
        <taxon>Bacteria</taxon>
        <taxon>Pseudomonadati</taxon>
        <taxon>Bacteroidota</taxon>
        <taxon>Cytophagia</taxon>
        <taxon>Cytophagales</taxon>
        <taxon>Cytophagaceae</taxon>
        <taxon>Spirosoma</taxon>
    </lineage>
</organism>